<accession>A0ABD6EKX1</accession>
<protein>
    <submittedName>
        <fullName evidence="3">Uncharacterized protein</fullName>
    </submittedName>
</protein>
<reference evidence="3 4" key="1">
    <citation type="submission" date="2024-08" db="EMBL/GenBank/DDBJ databases">
        <title>Gnathostoma spinigerum genome.</title>
        <authorList>
            <person name="Gonzalez-Bertolin B."/>
            <person name="Monzon S."/>
            <person name="Zaballos A."/>
            <person name="Jimenez P."/>
            <person name="Dekumyoy P."/>
            <person name="Varona S."/>
            <person name="Cuesta I."/>
            <person name="Sumanam S."/>
            <person name="Adisakwattana P."/>
            <person name="Gasser R.B."/>
            <person name="Hernandez-Gonzalez A."/>
            <person name="Young N.D."/>
            <person name="Perteguer M.J."/>
        </authorList>
    </citation>
    <scope>NUCLEOTIDE SEQUENCE [LARGE SCALE GENOMIC DNA]</scope>
    <source>
        <strain evidence="3">AL3</strain>
        <tissue evidence="3">Liver</tissue>
    </source>
</reference>
<proteinExistence type="predicted"/>
<dbReference type="InterPro" id="IPR050227">
    <property type="entry name" value="Rab"/>
</dbReference>
<keyword evidence="2" id="KW-0342">GTP-binding</keyword>
<dbReference type="AlphaFoldDB" id="A0ABD6EKX1"/>
<dbReference type="GO" id="GO:0005525">
    <property type="term" value="F:GTP binding"/>
    <property type="evidence" value="ECO:0007669"/>
    <property type="project" value="UniProtKB-KW"/>
</dbReference>
<keyword evidence="4" id="KW-1185">Reference proteome</keyword>
<dbReference type="CDD" id="cd00154">
    <property type="entry name" value="Rab"/>
    <property type="match status" value="1"/>
</dbReference>
<dbReference type="PANTHER" id="PTHR47977">
    <property type="entry name" value="RAS-RELATED PROTEIN RAB"/>
    <property type="match status" value="1"/>
</dbReference>
<dbReference type="InterPro" id="IPR027417">
    <property type="entry name" value="P-loop_NTPase"/>
</dbReference>
<dbReference type="Proteomes" id="UP001608902">
    <property type="component" value="Unassembled WGS sequence"/>
</dbReference>
<evidence type="ECO:0000256" key="2">
    <source>
        <dbReference type="ARBA" id="ARBA00023134"/>
    </source>
</evidence>
<dbReference type="SUPFAM" id="SSF52540">
    <property type="entry name" value="P-loop containing nucleoside triphosphate hydrolases"/>
    <property type="match status" value="1"/>
</dbReference>
<keyword evidence="1" id="KW-0547">Nucleotide-binding</keyword>
<dbReference type="FunFam" id="3.40.50.300:FF:001447">
    <property type="entry name" value="Ras-related protein Rab-1B"/>
    <property type="match status" value="1"/>
</dbReference>
<evidence type="ECO:0000256" key="1">
    <source>
        <dbReference type="ARBA" id="ARBA00022741"/>
    </source>
</evidence>
<dbReference type="Pfam" id="PF00071">
    <property type="entry name" value="Ras"/>
    <property type="match status" value="1"/>
</dbReference>
<dbReference type="InterPro" id="IPR005225">
    <property type="entry name" value="Small_GTP-bd"/>
</dbReference>
<comment type="caution">
    <text evidence="3">The sequence shown here is derived from an EMBL/GenBank/DDBJ whole genome shotgun (WGS) entry which is preliminary data.</text>
</comment>
<dbReference type="Gene3D" id="3.40.50.300">
    <property type="entry name" value="P-loop containing nucleotide triphosphate hydrolases"/>
    <property type="match status" value="1"/>
</dbReference>
<dbReference type="PROSITE" id="PS51421">
    <property type="entry name" value="RAS"/>
    <property type="match status" value="1"/>
</dbReference>
<dbReference type="SMART" id="SM00174">
    <property type="entry name" value="RHO"/>
    <property type="match status" value="1"/>
</dbReference>
<gene>
    <name evidence="3" type="ORF">AB6A40_006909</name>
</gene>
<dbReference type="EMBL" id="JBGFUD010005213">
    <property type="protein sequence ID" value="MFH4980200.1"/>
    <property type="molecule type" value="Genomic_DNA"/>
</dbReference>
<dbReference type="SMART" id="SM00175">
    <property type="entry name" value="RAB"/>
    <property type="match status" value="1"/>
</dbReference>
<evidence type="ECO:0000313" key="3">
    <source>
        <dbReference type="EMBL" id="MFH4980200.1"/>
    </source>
</evidence>
<dbReference type="InterPro" id="IPR001806">
    <property type="entry name" value="Small_GTPase"/>
</dbReference>
<dbReference type="SMART" id="SM00173">
    <property type="entry name" value="RAS"/>
    <property type="match status" value="1"/>
</dbReference>
<dbReference type="PROSITE" id="PS51419">
    <property type="entry name" value="RAB"/>
    <property type="match status" value="1"/>
</dbReference>
<organism evidence="3 4">
    <name type="scientific">Gnathostoma spinigerum</name>
    <dbReference type="NCBI Taxonomy" id="75299"/>
    <lineage>
        <taxon>Eukaryota</taxon>
        <taxon>Metazoa</taxon>
        <taxon>Ecdysozoa</taxon>
        <taxon>Nematoda</taxon>
        <taxon>Chromadorea</taxon>
        <taxon>Rhabditida</taxon>
        <taxon>Spirurina</taxon>
        <taxon>Gnathostomatomorpha</taxon>
        <taxon>Gnathostomatoidea</taxon>
        <taxon>Gnathostomatidae</taxon>
        <taxon>Gnathostoma</taxon>
    </lineage>
</organism>
<dbReference type="NCBIfam" id="TIGR00231">
    <property type="entry name" value="small_GTP"/>
    <property type="match status" value="1"/>
</dbReference>
<sequence>MRMQIWDTAGQERFRCMVPMYMRDAAAAIIVFDITSRKSFDDVEKWIHELDRCSVEFNPILMIVGNKCDLADQRQVAHGEGLTKAYKYGAKYYEISAFDSNEINTMLFDLAKEFHNKKNVRIEQEKSLPILLCQQDGQQHSQRRRNCCSLG</sequence>
<evidence type="ECO:0000313" key="4">
    <source>
        <dbReference type="Proteomes" id="UP001608902"/>
    </source>
</evidence>
<name>A0ABD6EKX1_9BILA</name>